<dbReference type="Proteomes" id="UP000507245">
    <property type="component" value="Unassembled WGS sequence"/>
</dbReference>
<dbReference type="OrthoDB" id="1750606at2759"/>
<gene>
    <name evidence="1" type="ORF">ORAREDHAP_LOCUS17269</name>
</gene>
<organism evidence="1 2">
    <name type="scientific">Prunus armeniaca</name>
    <name type="common">Apricot</name>
    <name type="synonym">Armeniaca vulgaris</name>
    <dbReference type="NCBI Taxonomy" id="36596"/>
    <lineage>
        <taxon>Eukaryota</taxon>
        <taxon>Viridiplantae</taxon>
        <taxon>Streptophyta</taxon>
        <taxon>Embryophyta</taxon>
        <taxon>Tracheophyta</taxon>
        <taxon>Spermatophyta</taxon>
        <taxon>Magnoliopsida</taxon>
        <taxon>eudicotyledons</taxon>
        <taxon>Gunneridae</taxon>
        <taxon>Pentapetalae</taxon>
        <taxon>rosids</taxon>
        <taxon>fabids</taxon>
        <taxon>Rosales</taxon>
        <taxon>Rosaceae</taxon>
        <taxon>Amygdaloideae</taxon>
        <taxon>Amygdaleae</taxon>
        <taxon>Prunus</taxon>
    </lineage>
</organism>
<accession>A0A6J5WJJ2</accession>
<proteinExistence type="predicted"/>
<evidence type="ECO:0000313" key="1">
    <source>
        <dbReference type="EMBL" id="CAB4301719.1"/>
    </source>
</evidence>
<evidence type="ECO:0008006" key="3">
    <source>
        <dbReference type="Google" id="ProtNLM"/>
    </source>
</evidence>
<protein>
    <recommendedName>
        <fullName evidence="3">DUF4283 domain-containing protein</fullName>
    </recommendedName>
</protein>
<evidence type="ECO:0000313" key="2">
    <source>
        <dbReference type="Proteomes" id="UP000507245"/>
    </source>
</evidence>
<keyword evidence="2" id="KW-1185">Reference proteome</keyword>
<reference evidence="2" key="1">
    <citation type="journal article" date="2020" name="Genome Biol.">
        <title>Gamete binning: chromosome-level and haplotype-resolved genome assembly enabled by high-throughput single-cell sequencing of gamete genomes.</title>
        <authorList>
            <person name="Campoy J.A."/>
            <person name="Sun H."/>
            <person name="Goel M."/>
            <person name="Jiao W.-B."/>
            <person name="Folz-Donahue K."/>
            <person name="Wang N."/>
            <person name="Rubio M."/>
            <person name="Liu C."/>
            <person name="Kukat C."/>
            <person name="Ruiz D."/>
            <person name="Huettel B."/>
            <person name="Schneeberger K."/>
        </authorList>
    </citation>
    <scope>NUCLEOTIDE SEQUENCE [LARGE SCALE GENOMIC DNA]</scope>
    <source>
        <strain evidence="2">cv. Rojo Pasion</strain>
    </source>
</reference>
<dbReference type="AlphaFoldDB" id="A0A6J5WJJ2"/>
<sequence length="107" mass="12137">MEEVQTSFDKILTLTAEEADPLVIEEEDDVVAQDILERSLVAKIYSPKPVHKKSFKHRMLEIWDPVGEVNIKDLPVCSLEIDKKLVVLEEPDGTVAPSKMNLKFADF</sequence>
<dbReference type="EMBL" id="CAEKKB010000002">
    <property type="protein sequence ID" value="CAB4301719.1"/>
    <property type="molecule type" value="Genomic_DNA"/>
</dbReference>
<name>A0A6J5WJJ2_PRUAR</name>